<dbReference type="Gene3D" id="3.60.15.10">
    <property type="entry name" value="Ribonuclease Z/Hydroxyacylglutathione hydrolase-like"/>
    <property type="match status" value="1"/>
</dbReference>
<dbReference type="GO" id="GO:0030420">
    <property type="term" value="P:establishment of competence for transformation"/>
    <property type="evidence" value="ECO:0007669"/>
    <property type="project" value="InterPro"/>
</dbReference>
<dbReference type="InterPro" id="IPR052159">
    <property type="entry name" value="Competence_DNA_uptake"/>
</dbReference>
<dbReference type="PANTHER" id="PTHR30619">
    <property type="entry name" value="DNA INTERNALIZATION/COMPETENCE PROTEIN COMEC/REC2"/>
    <property type="match status" value="1"/>
</dbReference>
<evidence type="ECO:0000313" key="9">
    <source>
        <dbReference type="Proteomes" id="UP000275076"/>
    </source>
</evidence>
<protein>
    <submittedName>
        <fullName evidence="8">DNA internalization-related competence protein ComEC/Rec2</fullName>
    </submittedName>
</protein>
<dbReference type="Pfam" id="PF03772">
    <property type="entry name" value="Competence"/>
    <property type="match status" value="1"/>
</dbReference>
<feature type="transmembrane region" description="Helical" evidence="6">
    <location>
        <begin position="379"/>
        <end position="399"/>
    </location>
</feature>
<feature type="transmembrane region" description="Helical" evidence="6">
    <location>
        <begin position="353"/>
        <end position="370"/>
    </location>
</feature>
<dbReference type="InterPro" id="IPR004797">
    <property type="entry name" value="Competence_ComEC/Rec2"/>
</dbReference>
<evidence type="ECO:0000313" key="8">
    <source>
        <dbReference type="EMBL" id="RSL34460.1"/>
    </source>
</evidence>
<evidence type="ECO:0000259" key="7">
    <source>
        <dbReference type="SMART" id="SM00849"/>
    </source>
</evidence>
<feature type="transmembrane region" description="Helical" evidence="6">
    <location>
        <begin position="330"/>
        <end position="347"/>
    </location>
</feature>
<organism evidence="8 9">
    <name type="scientific">Salibacterium salarium</name>
    <dbReference type="NCBI Taxonomy" id="284579"/>
    <lineage>
        <taxon>Bacteria</taxon>
        <taxon>Bacillati</taxon>
        <taxon>Bacillota</taxon>
        <taxon>Bacilli</taxon>
        <taxon>Bacillales</taxon>
        <taxon>Bacillaceae</taxon>
    </lineage>
</organism>
<feature type="transmembrane region" description="Helical" evidence="6">
    <location>
        <begin position="295"/>
        <end position="318"/>
    </location>
</feature>
<feature type="transmembrane region" description="Helical" evidence="6">
    <location>
        <begin position="468"/>
        <end position="488"/>
    </location>
</feature>
<name>A0A428N7W4_9BACI</name>
<dbReference type="CDD" id="cd07731">
    <property type="entry name" value="ComA-like_MBL-fold"/>
    <property type="match status" value="1"/>
</dbReference>
<keyword evidence="2" id="KW-1003">Cell membrane</keyword>
<dbReference type="OrthoDB" id="9761531at2"/>
<evidence type="ECO:0000256" key="4">
    <source>
        <dbReference type="ARBA" id="ARBA00022989"/>
    </source>
</evidence>
<keyword evidence="3 6" id="KW-0812">Transmembrane</keyword>
<dbReference type="SMART" id="SM00849">
    <property type="entry name" value="Lactamase_B"/>
    <property type="match status" value="1"/>
</dbReference>
<dbReference type="InterPro" id="IPR036866">
    <property type="entry name" value="RibonucZ/Hydroxyglut_hydro"/>
</dbReference>
<evidence type="ECO:0000256" key="3">
    <source>
        <dbReference type="ARBA" id="ARBA00022692"/>
    </source>
</evidence>
<evidence type="ECO:0000256" key="2">
    <source>
        <dbReference type="ARBA" id="ARBA00022475"/>
    </source>
</evidence>
<feature type="transmembrane region" description="Helical" evidence="6">
    <location>
        <begin position="65"/>
        <end position="84"/>
    </location>
</feature>
<keyword evidence="4 6" id="KW-1133">Transmembrane helix</keyword>
<comment type="subcellular location">
    <subcellularLocation>
        <location evidence="1">Cell membrane</location>
        <topology evidence="1">Multi-pass membrane protein</topology>
    </subcellularLocation>
</comment>
<dbReference type="EMBL" id="RBVX01000003">
    <property type="protein sequence ID" value="RSL34460.1"/>
    <property type="molecule type" value="Genomic_DNA"/>
</dbReference>
<accession>A0A428N7W4</accession>
<dbReference type="GO" id="GO:0005886">
    <property type="term" value="C:plasma membrane"/>
    <property type="evidence" value="ECO:0007669"/>
    <property type="project" value="UniProtKB-SubCell"/>
</dbReference>
<sequence>MFQTRVITVRTSFIEKSGDVLSKNKIYYPVTAIVALNLSFQHVTVAAVTISAAFLLGIIFFKKKRIILTLLLIVLILFFLRAEWTEHTNVSTFKGEESILHGIIHDGPYRDGNQVQLELKSNRDEKIAVTLFLDEYKDTFSLKNFAPGVQCTLEGKMVRPSPPANFFAFHYPDYLKYKYIHWTFEVSSMEDIHCNENKTRHIFYIIKKWRHDGIQWIDTTFPSSLKGIAAALIFGERHLLDADTESHYQKLGLIHLLAVSGLHVGLISTTIYYGLIRLGLTREVSEWVLVLMLPVYILTAGAAPSVIRASSVLLIFLLWRKTGLARCDPFSVLAFFIMFLLFLHPYYIFHVGFQLSFLISGSLLLSWPLLKSKKKREASLLVTFIAQIAALPVVLYHFYEFSFLSFILNLLFIPFISFFVLPFIYLLFIVSLISPFIFRILIVPFDFIVDNAHHLLKWSASWNGLQFLSGKPSLIILCFLSIFIFCLFYRLEKYGVGKKLYGPISLLGTVLLVQMILPYVDKNGYITILDVGQGDSILIELPYRKAVYLIDGGGTIQFPKELWEEKNNPYDPGDRVIVPYLKAKGISSINKLIVTHGDVDHYGGLYKTAEEVKIHEVIYGKGEEYKEEEIQFLEYLHNEKQVPITWGKEGDFWREGDSVFQILLPEGEEEPGNGRSVVIRADIEGSKWLFTGDLEEEGERKLLKKYSNLKTDLLKVGHHGSKTSSSKPFIEHIQPKAAFISAGTCNRFGHPHEETLQTLKENGVKVFRTDIGGAIEIRFDKTKVKNIKQMQQNTTKSICS</sequence>
<dbReference type="NCBIfam" id="TIGR00360">
    <property type="entry name" value="ComEC_N-term"/>
    <property type="match status" value="1"/>
</dbReference>
<gene>
    <name evidence="8" type="ORF">D7Z54_04710</name>
</gene>
<feature type="transmembrane region" description="Helical" evidence="6">
    <location>
        <begin position="500"/>
        <end position="520"/>
    </location>
</feature>
<feature type="transmembrane region" description="Helical" evidence="6">
    <location>
        <begin position="405"/>
        <end position="429"/>
    </location>
</feature>
<dbReference type="PANTHER" id="PTHR30619:SF1">
    <property type="entry name" value="RECOMBINATION PROTEIN 2"/>
    <property type="match status" value="1"/>
</dbReference>
<reference evidence="8 9" key="1">
    <citation type="submission" date="2018-10" db="EMBL/GenBank/DDBJ databases">
        <title>Draft genome sequence of Bacillus salarius IM0101, isolated from a hypersaline soil in Inner Mongolia, China.</title>
        <authorList>
            <person name="Yamprayoonswat W."/>
            <person name="Boonvisut S."/>
            <person name="Jumpathong W."/>
            <person name="Sittihan S."/>
            <person name="Ruangsuj P."/>
            <person name="Wanthongcharoen S."/>
            <person name="Thongpramul N."/>
            <person name="Pimmason S."/>
            <person name="Yu B."/>
            <person name="Yasawong M."/>
        </authorList>
    </citation>
    <scope>NUCLEOTIDE SEQUENCE [LARGE SCALE GENOMIC DNA]</scope>
    <source>
        <strain evidence="8 9">IM0101</strain>
    </source>
</reference>
<dbReference type="InterPro" id="IPR035681">
    <property type="entry name" value="ComA-like_MBL"/>
</dbReference>
<keyword evidence="9" id="KW-1185">Reference proteome</keyword>
<evidence type="ECO:0000256" key="5">
    <source>
        <dbReference type="ARBA" id="ARBA00023136"/>
    </source>
</evidence>
<dbReference type="Pfam" id="PF13567">
    <property type="entry name" value="DUF4131"/>
    <property type="match status" value="1"/>
</dbReference>
<evidence type="ECO:0000256" key="6">
    <source>
        <dbReference type="SAM" id="Phobius"/>
    </source>
</evidence>
<dbReference type="SUPFAM" id="SSF56281">
    <property type="entry name" value="Metallo-hydrolase/oxidoreductase"/>
    <property type="match status" value="1"/>
</dbReference>
<comment type="caution">
    <text evidence="8">The sequence shown here is derived from an EMBL/GenBank/DDBJ whole genome shotgun (WGS) entry which is preliminary data.</text>
</comment>
<evidence type="ECO:0000256" key="1">
    <source>
        <dbReference type="ARBA" id="ARBA00004651"/>
    </source>
</evidence>
<dbReference type="Pfam" id="PF00753">
    <property type="entry name" value="Lactamase_B"/>
    <property type="match status" value="1"/>
</dbReference>
<feature type="transmembrane region" description="Helical" evidence="6">
    <location>
        <begin position="26"/>
        <end position="59"/>
    </location>
</feature>
<feature type="transmembrane region" description="Helical" evidence="6">
    <location>
        <begin position="253"/>
        <end position="275"/>
    </location>
</feature>
<dbReference type="Proteomes" id="UP000275076">
    <property type="component" value="Unassembled WGS sequence"/>
</dbReference>
<dbReference type="NCBIfam" id="TIGR00361">
    <property type="entry name" value="ComEC_Rec2"/>
    <property type="match status" value="1"/>
</dbReference>
<dbReference type="InterPro" id="IPR004477">
    <property type="entry name" value="ComEC_N"/>
</dbReference>
<keyword evidence="5 6" id="KW-0472">Membrane</keyword>
<feature type="domain" description="Metallo-beta-lactamase" evidence="7">
    <location>
        <begin position="533"/>
        <end position="744"/>
    </location>
</feature>
<dbReference type="InterPro" id="IPR001279">
    <property type="entry name" value="Metallo-B-lactamas"/>
</dbReference>
<proteinExistence type="predicted"/>
<dbReference type="InterPro" id="IPR025405">
    <property type="entry name" value="DUF4131"/>
</dbReference>
<dbReference type="AlphaFoldDB" id="A0A428N7W4"/>